<dbReference type="RefSeq" id="WP_345313463.1">
    <property type="nucleotide sequence ID" value="NZ_BAABIE010000008.1"/>
</dbReference>
<dbReference type="EMBL" id="BAABIE010000008">
    <property type="protein sequence ID" value="GAA4750278.1"/>
    <property type="molecule type" value="Genomic_DNA"/>
</dbReference>
<evidence type="ECO:0000256" key="1">
    <source>
        <dbReference type="SAM" id="MobiDB-lite"/>
    </source>
</evidence>
<proteinExistence type="predicted"/>
<protein>
    <submittedName>
        <fullName evidence="2">Uncharacterized protein</fullName>
    </submittedName>
</protein>
<reference evidence="3" key="1">
    <citation type="journal article" date="2019" name="Int. J. Syst. Evol. Microbiol.">
        <title>The Global Catalogue of Microorganisms (GCM) 10K type strain sequencing project: providing services to taxonomists for standard genome sequencing and annotation.</title>
        <authorList>
            <consortium name="The Broad Institute Genomics Platform"/>
            <consortium name="The Broad Institute Genome Sequencing Center for Infectious Disease"/>
            <person name="Wu L."/>
            <person name="Ma J."/>
        </authorList>
    </citation>
    <scope>NUCLEOTIDE SEQUENCE [LARGE SCALE GENOMIC DNA]</scope>
    <source>
        <strain evidence="3">JCM 18077</strain>
    </source>
</reference>
<feature type="compositionally biased region" description="Low complexity" evidence="1">
    <location>
        <begin position="8"/>
        <end position="23"/>
    </location>
</feature>
<keyword evidence="3" id="KW-1185">Reference proteome</keyword>
<sequence length="83" mass="8427">MTGTDNSPSPAALAARAARATASPPDPADHPVAGQVDDLLGQVEQIRIELDGAFQLAAVARQADLLTSAHDALVTALDEVGRG</sequence>
<accession>A0ABP8Z9J8</accession>
<evidence type="ECO:0000313" key="2">
    <source>
        <dbReference type="EMBL" id="GAA4750278.1"/>
    </source>
</evidence>
<gene>
    <name evidence="2" type="ORF">GCM10023217_20950</name>
</gene>
<comment type="caution">
    <text evidence="2">The sequence shown here is derived from an EMBL/GenBank/DDBJ whole genome shotgun (WGS) entry which is preliminary data.</text>
</comment>
<name>A0ABP8Z9J8_9ACTN</name>
<dbReference type="Proteomes" id="UP001500822">
    <property type="component" value="Unassembled WGS sequence"/>
</dbReference>
<organism evidence="2 3">
    <name type="scientific">Gordonia alkaliphila</name>
    <dbReference type="NCBI Taxonomy" id="1053547"/>
    <lineage>
        <taxon>Bacteria</taxon>
        <taxon>Bacillati</taxon>
        <taxon>Actinomycetota</taxon>
        <taxon>Actinomycetes</taxon>
        <taxon>Mycobacteriales</taxon>
        <taxon>Gordoniaceae</taxon>
        <taxon>Gordonia</taxon>
    </lineage>
</organism>
<evidence type="ECO:0000313" key="3">
    <source>
        <dbReference type="Proteomes" id="UP001500822"/>
    </source>
</evidence>
<feature type="region of interest" description="Disordered" evidence="1">
    <location>
        <begin position="1"/>
        <end position="34"/>
    </location>
</feature>